<accession>A0ABN9VGW0</accession>
<comment type="caution">
    <text evidence="1">The sequence shown here is derived from an EMBL/GenBank/DDBJ whole genome shotgun (WGS) entry which is preliminary data.</text>
</comment>
<reference evidence="1" key="1">
    <citation type="submission" date="2023-10" db="EMBL/GenBank/DDBJ databases">
        <authorList>
            <person name="Chen Y."/>
            <person name="Shah S."/>
            <person name="Dougan E. K."/>
            <person name="Thang M."/>
            <person name="Chan C."/>
        </authorList>
    </citation>
    <scope>NUCLEOTIDE SEQUENCE [LARGE SCALE GENOMIC DNA]</scope>
</reference>
<keyword evidence="2" id="KW-1185">Reference proteome</keyword>
<dbReference type="EMBL" id="CAUYUJ010017049">
    <property type="protein sequence ID" value="CAK0871241.1"/>
    <property type="molecule type" value="Genomic_DNA"/>
</dbReference>
<gene>
    <name evidence="1" type="ORF">PCOR1329_LOCUS57135</name>
</gene>
<protein>
    <submittedName>
        <fullName evidence="1">Uncharacterized protein</fullName>
    </submittedName>
</protein>
<name>A0ABN9VGW0_9DINO</name>
<sequence>AKMDNAGAALAAFFNEVTCPEFKIDNLPTMMDWLTKAEDPQSTLLRMPEDARAKMLSDYEIQMNEFASQLWTLLLNLCHSWLGKTVLKEGFKAAKLEGSYFETVNVSGYGKKCSGRMANMSRARFASVEHEAMDNLKDLFSRLPQYSVLKLEGLTLEKCIEWRIIQEVEMNVPCASERTVKHSG</sequence>
<organism evidence="1 2">
    <name type="scientific">Prorocentrum cordatum</name>
    <dbReference type="NCBI Taxonomy" id="2364126"/>
    <lineage>
        <taxon>Eukaryota</taxon>
        <taxon>Sar</taxon>
        <taxon>Alveolata</taxon>
        <taxon>Dinophyceae</taxon>
        <taxon>Prorocentrales</taxon>
        <taxon>Prorocentraceae</taxon>
        <taxon>Prorocentrum</taxon>
    </lineage>
</organism>
<proteinExistence type="predicted"/>
<evidence type="ECO:0000313" key="1">
    <source>
        <dbReference type="EMBL" id="CAK0871241.1"/>
    </source>
</evidence>
<evidence type="ECO:0000313" key="2">
    <source>
        <dbReference type="Proteomes" id="UP001189429"/>
    </source>
</evidence>
<feature type="non-terminal residue" evidence="1">
    <location>
        <position position="1"/>
    </location>
</feature>
<dbReference type="Proteomes" id="UP001189429">
    <property type="component" value="Unassembled WGS sequence"/>
</dbReference>